<dbReference type="Proteomes" id="UP000746471">
    <property type="component" value="Unassembled WGS sequence"/>
</dbReference>
<feature type="domain" description="ABC transmembrane type-1" evidence="9">
    <location>
        <begin position="19"/>
        <end position="298"/>
    </location>
</feature>
<dbReference type="GO" id="GO:0005524">
    <property type="term" value="F:ATP binding"/>
    <property type="evidence" value="ECO:0007669"/>
    <property type="project" value="UniProtKB-KW"/>
</dbReference>
<keyword evidence="2 7" id="KW-0812">Transmembrane</keyword>
<evidence type="ECO:0000256" key="1">
    <source>
        <dbReference type="ARBA" id="ARBA00004651"/>
    </source>
</evidence>
<evidence type="ECO:0000313" key="10">
    <source>
        <dbReference type="EMBL" id="MBS7526135.1"/>
    </source>
</evidence>
<feature type="transmembrane region" description="Helical" evidence="7">
    <location>
        <begin position="159"/>
        <end position="177"/>
    </location>
</feature>
<dbReference type="SUPFAM" id="SSF52540">
    <property type="entry name" value="P-loop containing nucleoside triphosphate hydrolases"/>
    <property type="match status" value="1"/>
</dbReference>
<protein>
    <submittedName>
        <fullName evidence="10">ABC transporter ATP-binding protein</fullName>
    </submittedName>
</protein>
<dbReference type="Pfam" id="PF00664">
    <property type="entry name" value="ABC_membrane"/>
    <property type="match status" value="1"/>
</dbReference>
<comment type="caution">
    <text evidence="10">The sequence shown here is derived from an EMBL/GenBank/DDBJ whole genome shotgun (WGS) entry which is preliminary data.</text>
</comment>
<name>A0ABS5PLU0_9FIRM</name>
<dbReference type="SMART" id="SM00382">
    <property type="entry name" value="AAA"/>
    <property type="match status" value="1"/>
</dbReference>
<feature type="transmembrane region" description="Helical" evidence="7">
    <location>
        <begin position="20"/>
        <end position="40"/>
    </location>
</feature>
<dbReference type="PANTHER" id="PTHR24221">
    <property type="entry name" value="ATP-BINDING CASSETTE SUB-FAMILY B"/>
    <property type="match status" value="1"/>
</dbReference>
<dbReference type="InterPro" id="IPR003439">
    <property type="entry name" value="ABC_transporter-like_ATP-bd"/>
</dbReference>
<keyword evidence="5 7" id="KW-1133">Transmembrane helix</keyword>
<dbReference type="SUPFAM" id="SSF90123">
    <property type="entry name" value="ABC transporter transmembrane region"/>
    <property type="match status" value="1"/>
</dbReference>
<dbReference type="EMBL" id="JAHBCL010000007">
    <property type="protein sequence ID" value="MBS7526135.1"/>
    <property type="molecule type" value="Genomic_DNA"/>
</dbReference>
<dbReference type="CDD" id="cd07346">
    <property type="entry name" value="ABC_6TM_exporters"/>
    <property type="match status" value="1"/>
</dbReference>
<evidence type="ECO:0000256" key="6">
    <source>
        <dbReference type="ARBA" id="ARBA00023136"/>
    </source>
</evidence>
<feature type="transmembrane region" description="Helical" evidence="7">
    <location>
        <begin position="52"/>
        <end position="71"/>
    </location>
</feature>
<evidence type="ECO:0000256" key="3">
    <source>
        <dbReference type="ARBA" id="ARBA00022741"/>
    </source>
</evidence>
<evidence type="ECO:0000259" key="9">
    <source>
        <dbReference type="PROSITE" id="PS50929"/>
    </source>
</evidence>
<comment type="subcellular location">
    <subcellularLocation>
        <location evidence="1">Cell membrane</location>
        <topology evidence="1">Multi-pass membrane protein</topology>
    </subcellularLocation>
</comment>
<evidence type="ECO:0000256" key="7">
    <source>
        <dbReference type="SAM" id="Phobius"/>
    </source>
</evidence>
<keyword evidence="6 7" id="KW-0472">Membrane</keyword>
<sequence length="581" mass="64581">MKDIFSYLGDYRNKMKMSILSILASVFLGIVPYFIVYIIIESIIGADQKAITDYLILALLAGGALFIKEYLYMAGIDLSHECAFNVLKEMRKALAYKIERMPLGSIHDKGIGTYKKLFADDIDALESVLAHTFPEGIPYAAQTFVVLLVLLIIDWRMGMLVLAAIPLGMIPMVIMVIKTKDKMKIFYRAEKAMNRSIIEYIEGMEVIKAFNRVSSSYQKYETAIMDYKHTALEMYKISWKYNALMATFLPTTILLALPFGVKFVIGGTLNLSTLILCLMLAMSVGPSLMKLTEFMSSISIINNKSVEFLNAMREAELETVETGKLPDFYDITFENVSFGYDETYVLKNINLKAKANQVTAIVGKSGSGKSTLAKLLVRFWQINSGKISIGNVDIDEISQNDLMCLISYVSQEAFLFDIPIIDNIRLGKPDASDEAVEKAAIAAGCHDFIMTTKNGYQTCPGNSGDKLSGGEKQRITIARAILKNAPIVILDEATSSTDPENEDQIQEAVNALIKDKTLIVIAHRLSTIAEANNIIVVDDGEVLMSGNHETLIKSESLYKTLWDAHTKSMQWDIKGTEGQLC</sequence>
<dbReference type="InterPro" id="IPR036640">
    <property type="entry name" value="ABC1_TM_sf"/>
</dbReference>
<keyword evidence="3" id="KW-0547">Nucleotide-binding</keyword>
<dbReference type="PROSITE" id="PS50929">
    <property type="entry name" value="ABC_TM1F"/>
    <property type="match status" value="1"/>
</dbReference>
<keyword evidence="4 10" id="KW-0067">ATP-binding</keyword>
<dbReference type="InterPro" id="IPR039421">
    <property type="entry name" value="Type_1_exporter"/>
</dbReference>
<accession>A0ABS5PLU0</accession>
<reference evidence="10 11" key="1">
    <citation type="submission" date="2021-05" db="EMBL/GenBank/DDBJ databases">
        <title>Fusibacter ferrireducens sp. nov., an anaerobic, sulfur- and Fe-reducing bacterium isolated from the mangrove sediment.</title>
        <authorList>
            <person name="Qiu D."/>
        </authorList>
    </citation>
    <scope>NUCLEOTIDE SEQUENCE [LARGE SCALE GENOMIC DNA]</scope>
    <source>
        <strain evidence="10 11">DSM 12116</strain>
    </source>
</reference>
<dbReference type="PROSITE" id="PS50893">
    <property type="entry name" value="ABC_TRANSPORTER_2"/>
    <property type="match status" value="1"/>
</dbReference>
<feature type="transmembrane region" description="Helical" evidence="7">
    <location>
        <begin position="243"/>
        <end position="265"/>
    </location>
</feature>
<dbReference type="Gene3D" id="1.20.1560.10">
    <property type="entry name" value="ABC transporter type 1, transmembrane domain"/>
    <property type="match status" value="1"/>
</dbReference>
<organism evidence="10 11">
    <name type="scientific">Fusibacter paucivorans</name>
    <dbReference type="NCBI Taxonomy" id="76009"/>
    <lineage>
        <taxon>Bacteria</taxon>
        <taxon>Bacillati</taxon>
        <taxon>Bacillota</taxon>
        <taxon>Clostridia</taxon>
        <taxon>Eubacteriales</taxon>
        <taxon>Eubacteriales Family XII. Incertae Sedis</taxon>
        <taxon>Fusibacter</taxon>
    </lineage>
</organism>
<gene>
    <name evidence="10" type="ORF">KHM83_05565</name>
</gene>
<feature type="transmembrane region" description="Helical" evidence="7">
    <location>
        <begin position="136"/>
        <end position="153"/>
    </location>
</feature>
<dbReference type="Pfam" id="PF00005">
    <property type="entry name" value="ABC_tran"/>
    <property type="match status" value="1"/>
</dbReference>
<dbReference type="Gene3D" id="3.40.50.300">
    <property type="entry name" value="P-loop containing nucleotide triphosphate hydrolases"/>
    <property type="match status" value="1"/>
</dbReference>
<dbReference type="InterPro" id="IPR017871">
    <property type="entry name" value="ABC_transporter-like_CS"/>
</dbReference>
<dbReference type="InterPro" id="IPR011527">
    <property type="entry name" value="ABC1_TM_dom"/>
</dbReference>
<dbReference type="PANTHER" id="PTHR24221:SF397">
    <property type="entry name" value="ABC TRANSPORTER, ATP-BINDING TRANSMEMBRANE PROTEIN"/>
    <property type="match status" value="1"/>
</dbReference>
<evidence type="ECO:0000256" key="5">
    <source>
        <dbReference type="ARBA" id="ARBA00022989"/>
    </source>
</evidence>
<proteinExistence type="predicted"/>
<feature type="domain" description="ABC transporter" evidence="8">
    <location>
        <begin position="331"/>
        <end position="564"/>
    </location>
</feature>
<dbReference type="RefSeq" id="WP_213235919.1">
    <property type="nucleotide sequence ID" value="NZ_JAHBCL010000007.1"/>
</dbReference>
<evidence type="ECO:0000313" key="11">
    <source>
        <dbReference type="Proteomes" id="UP000746471"/>
    </source>
</evidence>
<evidence type="ECO:0000256" key="4">
    <source>
        <dbReference type="ARBA" id="ARBA00022840"/>
    </source>
</evidence>
<dbReference type="InterPro" id="IPR027417">
    <property type="entry name" value="P-loop_NTPase"/>
</dbReference>
<feature type="transmembrane region" description="Helical" evidence="7">
    <location>
        <begin position="271"/>
        <end position="289"/>
    </location>
</feature>
<dbReference type="InterPro" id="IPR003593">
    <property type="entry name" value="AAA+_ATPase"/>
</dbReference>
<keyword evidence="11" id="KW-1185">Reference proteome</keyword>
<evidence type="ECO:0000256" key="2">
    <source>
        <dbReference type="ARBA" id="ARBA00022692"/>
    </source>
</evidence>
<dbReference type="PROSITE" id="PS00211">
    <property type="entry name" value="ABC_TRANSPORTER_1"/>
    <property type="match status" value="1"/>
</dbReference>
<evidence type="ECO:0000259" key="8">
    <source>
        <dbReference type="PROSITE" id="PS50893"/>
    </source>
</evidence>